<evidence type="ECO:0000256" key="1">
    <source>
        <dbReference type="ARBA" id="ARBA00022553"/>
    </source>
</evidence>
<organism evidence="6">
    <name type="scientific">Crouania attenuata</name>
    <dbReference type="NCBI Taxonomy" id="42002"/>
    <lineage>
        <taxon>Eukaryota</taxon>
        <taxon>Rhodophyta</taxon>
        <taxon>Florideophyceae</taxon>
        <taxon>Rhodymeniophycidae</taxon>
        <taxon>Ceramiales</taxon>
        <taxon>Callithamniaceae</taxon>
        <taxon>Crouania</taxon>
    </lineage>
</organism>
<evidence type="ECO:0000256" key="2">
    <source>
        <dbReference type="ARBA" id="ARBA00023125"/>
    </source>
</evidence>
<sequence length="208" mass="23962">MQTILVVEDDLSLSNIIYLNLQSLGFRVYVANSVQEALRILIIHQVHVIISDIMMYKLNGYDFIKILKLDSRFADIPLIFLTAKGMTYDRIKGYNLGCQAYLTKPFNPSELVSLINTIINNCHIDIMSDITLIQNNYNINLMKSNFFTGKEKKILFLVVQGYTNKEIAIKLKMNLRNVEKYISKLLYKSNSRNRTNLVQVILTSNSIL</sequence>
<dbReference type="GO" id="GO:0003677">
    <property type="term" value="F:DNA binding"/>
    <property type="evidence" value="ECO:0007669"/>
    <property type="project" value="UniProtKB-KW"/>
</dbReference>
<dbReference type="SMART" id="SM00421">
    <property type="entry name" value="HTH_LUXR"/>
    <property type="match status" value="1"/>
</dbReference>
<dbReference type="PANTHER" id="PTHR43547">
    <property type="entry name" value="TWO-COMPONENT HISTIDINE KINASE"/>
    <property type="match status" value="1"/>
</dbReference>
<evidence type="ECO:0000256" key="3">
    <source>
        <dbReference type="PROSITE-ProRule" id="PRU00169"/>
    </source>
</evidence>
<dbReference type="PROSITE" id="PS50043">
    <property type="entry name" value="HTH_LUXR_2"/>
    <property type="match status" value="1"/>
</dbReference>
<evidence type="ECO:0008006" key="7">
    <source>
        <dbReference type="Google" id="ProtNLM"/>
    </source>
</evidence>
<dbReference type="SUPFAM" id="SSF46894">
    <property type="entry name" value="C-terminal effector domain of the bipartite response regulators"/>
    <property type="match status" value="1"/>
</dbReference>
<dbReference type="PROSITE" id="PS50110">
    <property type="entry name" value="RESPONSE_REGULATORY"/>
    <property type="match status" value="1"/>
</dbReference>
<dbReference type="SUPFAM" id="SSF52172">
    <property type="entry name" value="CheY-like"/>
    <property type="match status" value="1"/>
</dbReference>
<dbReference type="Pfam" id="PF00072">
    <property type="entry name" value="Response_reg"/>
    <property type="match status" value="1"/>
</dbReference>
<keyword evidence="2" id="KW-0238">DNA-binding</keyword>
<dbReference type="CDD" id="cd06170">
    <property type="entry name" value="LuxR_C_like"/>
    <property type="match status" value="1"/>
</dbReference>
<evidence type="ECO:0000313" key="6">
    <source>
        <dbReference type="EMBL" id="QCI05461.1"/>
    </source>
</evidence>
<dbReference type="Gene3D" id="3.40.50.2300">
    <property type="match status" value="1"/>
</dbReference>
<feature type="domain" description="Response regulatory" evidence="5">
    <location>
        <begin position="3"/>
        <end position="119"/>
    </location>
</feature>
<gene>
    <name evidence="6" type="primary">ycf29</name>
</gene>
<feature type="domain" description="HTH luxR-type" evidence="4">
    <location>
        <begin position="140"/>
        <end position="205"/>
    </location>
</feature>
<reference evidence="6" key="2">
    <citation type="submission" date="2019-04" db="EMBL/GenBank/DDBJ databases">
        <authorList>
            <person name="Pasella M."/>
        </authorList>
    </citation>
    <scope>NUCLEOTIDE SEQUENCE</scope>
    <source>
        <strain evidence="6">PD2952</strain>
    </source>
</reference>
<dbReference type="PRINTS" id="PR00038">
    <property type="entry name" value="HTHLUXR"/>
</dbReference>
<reference evidence="6" key="1">
    <citation type="journal article" date="2019" name="Mol. Phylogenet. Evol.">
        <title>Morphological evolution and classification of the red algal order Ceramiales inferred using plastid phylogenomics.</title>
        <authorList>
            <person name="Diaz-Tapia P."/>
            <person name="Pasella M.M."/>
            <person name="Verbruggen H."/>
            <person name="Maggs C.A."/>
        </authorList>
    </citation>
    <scope>NUCLEOTIDE SEQUENCE</scope>
    <source>
        <strain evidence="6">PD2952</strain>
    </source>
</reference>
<evidence type="ECO:0000259" key="5">
    <source>
        <dbReference type="PROSITE" id="PS50110"/>
    </source>
</evidence>
<dbReference type="InterPro" id="IPR016032">
    <property type="entry name" value="Sig_transdc_resp-reg_C-effctor"/>
</dbReference>
<dbReference type="InterPro" id="IPR036388">
    <property type="entry name" value="WH-like_DNA-bd_sf"/>
</dbReference>
<dbReference type="GO" id="GO:0000155">
    <property type="term" value="F:phosphorelay sensor kinase activity"/>
    <property type="evidence" value="ECO:0007669"/>
    <property type="project" value="TreeGrafter"/>
</dbReference>
<dbReference type="Pfam" id="PF00196">
    <property type="entry name" value="GerE"/>
    <property type="match status" value="1"/>
</dbReference>
<dbReference type="InterPro" id="IPR011006">
    <property type="entry name" value="CheY-like_superfamily"/>
</dbReference>
<geneLocation type="plastid" evidence="6"/>
<dbReference type="SMART" id="SM00448">
    <property type="entry name" value="REC"/>
    <property type="match status" value="1"/>
</dbReference>
<dbReference type="PANTHER" id="PTHR43547:SF2">
    <property type="entry name" value="HYBRID SIGNAL TRANSDUCTION HISTIDINE KINASE C"/>
    <property type="match status" value="1"/>
</dbReference>
<dbReference type="InterPro" id="IPR000792">
    <property type="entry name" value="Tscrpt_reg_LuxR_C"/>
</dbReference>
<protein>
    <recommendedName>
        <fullName evidence="7">TctD-like protein</fullName>
    </recommendedName>
</protein>
<evidence type="ECO:0000259" key="4">
    <source>
        <dbReference type="PROSITE" id="PS50043"/>
    </source>
</evidence>
<name>A0A4D6WRT9_9FLOR</name>
<dbReference type="InterPro" id="IPR001789">
    <property type="entry name" value="Sig_transdc_resp-reg_receiver"/>
</dbReference>
<accession>A0A4D6WRT9</accession>
<proteinExistence type="predicted"/>
<dbReference type="EMBL" id="MK814632">
    <property type="protein sequence ID" value="QCI05461.1"/>
    <property type="molecule type" value="Genomic_DNA"/>
</dbReference>
<keyword evidence="1 3" id="KW-0597">Phosphoprotein</keyword>
<dbReference type="Gene3D" id="1.10.10.10">
    <property type="entry name" value="Winged helix-like DNA-binding domain superfamily/Winged helix DNA-binding domain"/>
    <property type="match status" value="1"/>
</dbReference>
<keyword evidence="6" id="KW-0934">Plastid</keyword>
<dbReference type="GO" id="GO:0006355">
    <property type="term" value="P:regulation of DNA-templated transcription"/>
    <property type="evidence" value="ECO:0007669"/>
    <property type="project" value="InterPro"/>
</dbReference>
<feature type="modified residue" description="4-aspartylphosphate" evidence="3">
    <location>
        <position position="52"/>
    </location>
</feature>
<dbReference type="AlphaFoldDB" id="A0A4D6WRT9"/>